<reference evidence="2" key="1">
    <citation type="submission" date="2022-04" db="EMBL/GenBank/DDBJ databases">
        <title>Carnegiea gigantea Genome sequencing and assembly v2.</title>
        <authorList>
            <person name="Copetti D."/>
            <person name="Sanderson M.J."/>
            <person name="Burquez A."/>
            <person name="Wojciechowski M.F."/>
        </authorList>
    </citation>
    <scope>NUCLEOTIDE SEQUENCE</scope>
    <source>
        <strain evidence="2">SGP5-SGP5p</strain>
        <tissue evidence="2">Aerial part</tissue>
    </source>
</reference>
<feature type="region of interest" description="Disordered" evidence="1">
    <location>
        <begin position="66"/>
        <end position="100"/>
    </location>
</feature>
<proteinExistence type="predicted"/>
<protein>
    <submittedName>
        <fullName evidence="2">Uncharacterized protein</fullName>
    </submittedName>
</protein>
<dbReference type="Proteomes" id="UP001153076">
    <property type="component" value="Unassembled WGS sequence"/>
</dbReference>
<organism evidence="2 3">
    <name type="scientific">Carnegiea gigantea</name>
    <dbReference type="NCBI Taxonomy" id="171969"/>
    <lineage>
        <taxon>Eukaryota</taxon>
        <taxon>Viridiplantae</taxon>
        <taxon>Streptophyta</taxon>
        <taxon>Embryophyta</taxon>
        <taxon>Tracheophyta</taxon>
        <taxon>Spermatophyta</taxon>
        <taxon>Magnoliopsida</taxon>
        <taxon>eudicotyledons</taxon>
        <taxon>Gunneridae</taxon>
        <taxon>Pentapetalae</taxon>
        <taxon>Caryophyllales</taxon>
        <taxon>Cactineae</taxon>
        <taxon>Cactaceae</taxon>
        <taxon>Cactoideae</taxon>
        <taxon>Echinocereeae</taxon>
        <taxon>Carnegiea</taxon>
    </lineage>
</organism>
<evidence type="ECO:0000256" key="1">
    <source>
        <dbReference type="SAM" id="MobiDB-lite"/>
    </source>
</evidence>
<accession>A0A9Q1K0S3</accession>
<sequence length="189" mass="21608">MGFPCSLTTDEMAHYVLGNFEWYHREVVFPPRPLPFNYEELYPNLILVVAEEYAQDYEVPELLQGQDASSALEEEESLGSDGQTRLSSDGSEERGSARNDLGMGILCETEGMANHARETFRWHWKSASHPPRPPPKDYWDLCPCFALFNEEEAARDFELPEMVQTTFYAMLLNNAVELDIVSRFMAADL</sequence>
<evidence type="ECO:0000313" key="2">
    <source>
        <dbReference type="EMBL" id="KAJ8434327.1"/>
    </source>
</evidence>
<dbReference type="EMBL" id="JAKOGI010000483">
    <property type="protein sequence ID" value="KAJ8434327.1"/>
    <property type="molecule type" value="Genomic_DNA"/>
</dbReference>
<dbReference type="AlphaFoldDB" id="A0A9Q1K0S3"/>
<gene>
    <name evidence="2" type="ORF">Cgig2_010944</name>
</gene>
<name>A0A9Q1K0S3_9CARY</name>
<comment type="caution">
    <text evidence="2">The sequence shown here is derived from an EMBL/GenBank/DDBJ whole genome shotgun (WGS) entry which is preliminary data.</text>
</comment>
<evidence type="ECO:0000313" key="3">
    <source>
        <dbReference type="Proteomes" id="UP001153076"/>
    </source>
</evidence>
<keyword evidence="3" id="KW-1185">Reference proteome</keyword>